<reference evidence="1 2" key="1">
    <citation type="submission" date="2015-07" db="EMBL/GenBank/DDBJ databases">
        <title>Emmonsia species relationships and genome sequence.</title>
        <authorList>
            <consortium name="The Broad Institute Genomics Platform"/>
            <person name="Cuomo C.A."/>
            <person name="Munoz J.F."/>
            <person name="Imamovic A."/>
            <person name="Priest M.E."/>
            <person name="Young S."/>
            <person name="Clay O.K."/>
            <person name="McEwen J.G."/>
        </authorList>
    </citation>
    <scope>NUCLEOTIDE SEQUENCE [LARGE SCALE GENOMIC DNA]</scope>
    <source>
        <strain evidence="1 2">UAMH 9510</strain>
    </source>
</reference>
<dbReference type="Proteomes" id="UP000182235">
    <property type="component" value="Unassembled WGS sequence"/>
</dbReference>
<dbReference type="AlphaFoldDB" id="A0A1J9PQ73"/>
<keyword evidence="2" id="KW-1185">Reference proteome</keyword>
<proteinExistence type="predicted"/>
<evidence type="ECO:0000313" key="1">
    <source>
        <dbReference type="EMBL" id="OJD18334.1"/>
    </source>
</evidence>
<evidence type="ECO:0000313" key="2">
    <source>
        <dbReference type="Proteomes" id="UP000182235"/>
    </source>
</evidence>
<dbReference type="VEuPathDB" id="FungiDB:AJ78_01647"/>
<gene>
    <name evidence="1" type="ORF">AJ78_01647</name>
</gene>
<name>A0A1J9PQ73_9EURO</name>
<comment type="caution">
    <text evidence="1">The sequence shown here is derived from an EMBL/GenBank/DDBJ whole genome shotgun (WGS) entry which is preliminary data.</text>
</comment>
<dbReference type="OrthoDB" id="3348320at2759"/>
<protein>
    <submittedName>
        <fullName evidence="1">Uncharacterized protein</fullName>
    </submittedName>
</protein>
<sequence>MAEGRLILDQTKMNIGLEALDKALGEDPMIYAFSPITMVSPGGYLAVSYFQNRSTTEDIDVIIDPDGGDLGFGQDWINDTVTLFLTQPARKSLFNDAEQQNIVLWSGENLRVLGAPLEWGLETKLRRLSTKPLHRKIITDTDDVQVLLNALINRNKGPLERNTVQRLNRNGFDVGIGDRVLDRVAEGYQERYGNSPFSEGLTLVR</sequence>
<dbReference type="EMBL" id="LGRN01000038">
    <property type="protein sequence ID" value="OJD18334.1"/>
    <property type="molecule type" value="Genomic_DNA"/>
</dbReference>
<dbReference type="STRING" id="1447872.A0A1J9PQ73"/>
<organism evidence="1 2">
    <name type="scientific">Emergomyces pasteurianus Ep9510</name>
    <dbReference type="NCBI Taxonomy" id="1447872"/>
    <lineage>
        <taxon>Eukaryota</taxon>
        <taxon>Fungi</taxon>
        <taxon>Dikarya</taxon>
        <taxon>Ascomycota</taxon>
        <taxon>Pezizomycotina</taxon>
        <taxon>Eurotiomycetes</taxon>
        <taxon>Eurotiomycetidae</taxon>
        <taxon>Onygenales</taxon>
        <taxon>Ajellomycetaceae</taxon>
        <taxon>Emergomyces</taxon>
    </lineage>
</organism>
<accession>A0A1J9PQ73</accession>